<keyword evidence="3" id="KW-0770">Synapse</keyword>
<feature type="domain" description="TLDc" evidence="7">
    <location>
        <begin position="362"/>
        <end position="541"/>
    </location>
</feature>
<organism evidence="8 9">
    <name type="scientific">Anopheles dirus</name>
    <dbReference type="NCBI Taxonomy" id="7168"/>
    <lineage>
        <taxon>Eukaryota</taxon>
        <taxon>Metazoa</taxon>
        <taxon>Ecdysozoa</taxon>
        <taxon>Arthropoda</taxon>
        <taxon>Hexapoda</taxon>
        <taxon>Insecta</taxon>
        <taxon>Pterygota</taxon>
        <taxon>Neoptera</taxon>
        <taxon>Endopterygota</taxon>
        <taxon>Diptera</taxon>
        <taxon>Nematocera</taxon>
        <taxon>Culicoidea</taxon>
        <taxon>Culicidae</taxon>
        <taxon>Anophelinae</taxon>
        <taxon>Anopheles</taxon>
    </lineage>
</organism>
<keyword evidence="5" id="KW-0968">Cytoplasmic vesicle</keyword>
<evidence type="ECO:0000256" key="3">
    <source>
        <dbReference type="ARBA" id="ARBA00023018"/>
    </source>
</evidence>
<reference evidence="9" key="1">
    <citation type="submission" date="2013-03" db="EMBL/GenBank/DDBJ databases">
        <title>The Genome Sequence of Anopheles dirus WRAIR2.</title>
        <authorList>
            <consortium name="The Broad Institute Genomics Platform"/>
            <person name="Neafsey D.E."/>
            <person name="Walton C."/>
            <person name="Walker B."/>
            <person name="Young S.K."/>
            <person name="Zeng Q."/>
            <person name="Gargeya S."/>
            <person name="Fitzgerald M."/>
            <person name="Haas B."/>
            <person name="Abouelleil A."/>
            <person name="Allen A.W."/>
            <person name="Alvarado L."/>
            <person name="Arachchi H.M."/>
            <person name="Berlin A.M."/>
            <person name="Chapman S.B."/>
            <person name="Gainer-Dewar J."/>
            <person name="Goldberg J."/>
            <person name="Griggs A."/>
            <person name="Gujja S."/>
            <person name="Hansen M."/>
            <person name="Howarth C."/>
            <person name="Imamovic A."/>
            <person name="Ireland A."/>
            <person name="Larimer J."/>
            <person name="McCowan C."/>
            <person name="Murphy C."/>
            <person name="Pearson M."/>
            <person name="Poon T.W."/>
            <person name="Priest M."/>
            <person name="Roberts A."/>
            <person name="Saif S."/>
            <person name="Shea T."/>
            <person name="Sisk P."/>
            <person name="Sykes S."/>
            <person name="Wortman J."/>
            <person name="Nusbaum C."/>
            <person name="Birren B."/>
        </authorList>
    </citation>
    <scope>NUCLEOTIDE SEQUENCE [LARGE SCALE GENOMIC DNA]</scope>
    <source>
        <strain evidence="9">WRAIR2</strain>
    </source>
</reference>
<evidence type="ECO:0000256" key="5">
    <source>
        <dbReference type="ARBA" id="ARBA00023329"/>
    </source>
</evidence>
<dbReference type="PANTHER" id="PTHR23354">
    <property type="entry name" value="NUCLEOLAR PROTEIN 7/ESTROGEN RECEPTOR COACTIVATOR-RELATED"/>
    <property type="match status" value="1"/>
</dbReference>
<evidence type="ECO:0000313" key="9">
    <source>
        <dbReference type="Proteomes" id="UP000075884"/>
    </source>
</evidence>
<dbReference type="AlphaFoldDB" id="A0A182N8S4"/>
<evidence type="ECO:0000259" key="7">
    <source>
        <dbReference type="PROSITE" id="PS51886"/>
    </source>
</evidence>
<dbReference type="Proteomes" id="UP000075884">
    <property type="component" value="Unassembled WGS sequence"/>
</dbReference>
<dbReference type="InterPro" id="IPR035969">
    <property type="entry name" value="Rab-GAP_TBC_sf"/>
</dbReference>
<dbReference type="SMART" id="SM00584">
    <property type="entry name" value="TLDc"/>
    <property type="match status" value="1"/>
</dbReference>
<keyword evidence="4" id="KW-0472">Membrane</keyword>
<evidence type="ECO:0000256" key="6">
    <source>
        <dbReference type="ARBA" id="ARBA00034103"/>
    </source>
</evidence>
<evidence type="ECO:0000256" key="2">
    <source>
        <dbReference type="ARBA" id="ARBA00004184"/>
    </source>
</evidence>
<protein>
    <recommendedName>
        <fullName evidence="7">TLDc domain-containing protein</fullName>
    </recommendedName>
</protein>
<dbReference type="EnsemblMetazoa" id="ADIR004048-RA">
    <property type="protein sequence ID" value="ADIR004048-PA"/>
    <property type="gene ID" value="ADIR004048"/>
</dbReference>
<comment type="subcellular location">
    <subcellularLocation>
        <location evidence="1">Cytoplasmic vesicle membrane</location>
    </subcellularLocation>
    <subcellularLocation>
        <location evidence="2">Endomembrane system</location>
        <topology evidence="2">Peripheral membrane protein</topology>
    </subcellularLocation>
    <subcellularLocation>
        <location evidence="6">Synapse</location>
    </subcellularLocation>
</comment>
<accession>A0A182N8S4</accession>
<dbReference type="Pfam" id="PF07534">
    <property type="entry name" value="TLD"/>
    <property type="match status" value="1"/>
</dbReference>
<dbReference type="STRING" id="7168.A0A182N8S4"/>
<dbReference type="InterPro" id="IPR000195">
    <property type="entry name" value="Rab-GAP-TBC_dom"/>
</dbReference>
<dbReference type="GO" id="GO:0030659">
    <property type="term" value="C:cytoplasmic vesicle membrane"/>
    <property type="evidence" value="ECO:0007669"/>
    <property type="project" value="UniProtKB-SubCell"/>
</dbReference>
<evidence type="ECO:0000256" key="1">
    <source>
        <dbReference type="ARBA" id="ARBA00004156"/>
    </source>
</evidence>
<name>A0A182N8S4_9DIPT</name>
<dbReference type="PANTHER" id="PTHR23354:SF122">
    <property type="entry name" value="GTPASE-ACTIVATING PROTEIN SKYWALKER"/>
    <property type="match status" value="1"/>
</dbReference>
<dbReference type="GO" id="GO:0012505">
    <property type="term" value="C:endomembrane system"/>
    <property type="evidence" value="ECO:0007669"/>
    <property type="project" value="UniProtKB-SubCell"/>
</dbReference>
<dbReference type="GO" id="GO:0045202">
    <property type="term" value="C:synapse"/>
    <property type="evidence" value="ECO:0007669"/>
    <property type="project" value="UniProtKB-SubCell"/>
</dbReference>
<dbReference type="SMART" id="SM00164">
    <property type="entry name" value="TBC"/>
    <property type="match status" value="1"/>
</dbReference>
<evidence type="ECO:0000256" key="4">
    <source>
        <dbReference type="ARBA" id="ARBA00023136"/>
    </source>
</evidence>
<sequence length="543" mass="61942">MVAKTPEGISLENLSKRASVYIDPDCDLYLELQYLQSSKLTKCTCFDIQLLTTKGKKPNLKSFQDVQSLIQQGKKREAKLVLRENSWPTNSPIRSQLWPALCAQHHVGKTMLDGFYWDMVNQVFGTTELPEKPIMLPPFVDSTHCLPYHLTRKGRAVADRVVSVLGYACPDITYSPTLYPITSILLHFMSEEECYHCMASLVAPKEKVFITQTKLLYEVTWKTVMQIAKKHAKSAVNYLSTMCNGQKPESMFMDWCWWILGGLPFPHLVRVMDCFFHEGIKVFYRVSLAILILFHKHVTASNSDWDTDAIKNDIDNALPKFCKNIPVSPAKLLRTAFSIRALSSTYISRVFLKTEMLLKSKSVLSGPKQMLFTLWSWLPVRITMYQPVLLYTTEEHGCSLTTFYVRVEQHEPTLLMIKTCNNEVFGAYCSSRWYERNLKDDRGQRQAYFGTGETFLFSLYPERAKYPWVGIEGDTGLGHASELFMAADSKMITIGGGEGQAIWMDENIRFGKTDRCQTFNNPPLCASGDFEIRVLEVYGFSGA</sequence>
<proteinExistence type="predicted"/>
<dbReference type="Pfam" id="PF00566">
    <property type="entry name" value="RabGAP-TBC"/>
    <property type="match status" value="1"/>
</dbReference>
<dbReference type="Gene3D" id="1.10.472.80">
    <property type="entry name" value="Ypt/Rab-GAP domain of gyp1p, domain 3"/>
    <property type="match status" value="1"/>
</dbReference>
<dbReference type="InterPro" id="IPR006571">
    <property type="entry name" value="TLDc_dom"/>
</dbReference>
<dbReference type="PROSITE" id="PS51886">
    <property type="entry name" value="TLDC"/>
    <property type="match status" value="1"/>
</dbReference>
<keyword evidence="9" id="KW-1185">Reference proteome</keyword>
<reference evidence="8" key="2">
    <citation type="submission" date="2020-05" db="UniProtKB">
        <authorList>
            <consortium name="EnsemblMetazoa"/>
        </authorList>
    </citation>
    <scope>IDENTIFICATION</scope>
    <source>
        <strain evidence="8">WRAIR2</strain>
    </source>
</reference>
<dbReference type="VEuPathDB" id="VectorBase:ADIR004048"/>
<dbReference type="SUPFAM" id="SSF47923">
    <property type="entry name" value="Ypt/Rab-GAP domain of gyp1p"/>
    <property type="match status" value="1"/>
</dbReference>
<evidence type="ECO:0000313" key="8">
    <source>
        <dbReference type="EnsemblMetazoa" id="ADIR004048-PA"/>
    </source>
</evidence>